<evidence type="ECO:0000313" key="3">
    <source>
        <dbReference type="EMBL" id="KAG0665125.1"/>
    </source>
</evidence>
<organism evidence="3 4">
    <name type="scientific">Maudiozyma exigua</name>
    <name type="common">Yeast</name>
    <name type="synonym">Kazachstania exigua</name>
    <dbReference type="NCBI Taxonomy" id="34358"/>
    <lineage>
        <taxon>Eukaryota</taxon>
        <taxon>Fungi</taxon>
        <taxon>Dikarya</taxon>
        <taxon>Ascomycota</taxon>
        <taxon>Saccharomycotina</taxon>
        <taxon>Saccharomycetes</taxon>
        <taxon>Saccharomycetales</taxon>
        <taxon>Saccharomycetaceae</taxon>
        <taxon>Maudiozyma</taxon>
    </lineage>
</organism>
<gene>
    <name evidence="3" type="ORF">C6P45_000482</name>
</gene>
<keyword evidence="4" id="KW-1185">Reference proteome</keyword>
<reference evidence="3 4" key="1">
    <citation type="submission" date="2020-11" db="EMBL/GenBank/DDBJ databases">
        <title>Kefir isolates.</title>
        <authorList>
            <person name="Marcisauskas S."/>
            <person name="Kim Y."/>
            <person name="Blasche S."/>
        </authorList>
    </citation>
    <scope>NUCLEOTIDE SEQUENCE [LARGE SCALE GENOMIC DNA]</scope>
    <source>
        <strain evidence="3 4">OG2</strain>
    </source>
</reference>
<keyword evidence="1" id="KW-0472">Membrane</keyword>
<dbReference type="Pfam" id="PF01105">
    <property type="entry name" value="EMP24_GP25L"/>
    <property type="match status" value="1"/>
</dbReference>
<feature type="domain" description="GOLD" evidence="2">
    <location>
        <begin position="110"/>
        <end position="241"/>
    </location>
</feature>
<dbReference type="InterPro" id="IPR009038">
    <property type="entry name" value="GOLD_dom"/>
</dbReference>
<protein>
    <recommendedName>
        <fullName evidence="2">GOLD domain-containing protein</fullName>
    </recommendedName>
</protein>
<proteinExistence type="predicted"/>
<dbReference type="AlphaFoldDB" id="A0A9P6W5F6"/>
<accession>A0A9P6W5F6</accession>
<keyword evidence="1" id="KW-0812">Transmembrane</keyword>
<comment type="caution">
    <text evidence="3">The sequence shown here is derived from an EMBL/GenBank/DDBJ whole genome shotgun (WGS) entry which is preliminary data.</text>
</comment>
<dbReference type="Proteomes" id="UP000750334">
    <property type="component" value="Unassembled WGS sequence"/>
</dbReference>
<sequence>MVSAVTMEKVLTSTKNYNPESELSALKIFLPAVKYAPLQEPMNEYCFILNTTFNINNDNLVFTITIKDKPQEDYGYLRYGENSEIKGKQSVDFLLLGVFSKDLFRFRRGLKKGETNILISPNEETLFKLCLHNYVYDGSWNSHDIDKYITINVSRFEQYQNRASRFVASTYHGRVFENIEEIGRKITGITGNKGYKKLIKIEEDRRNKNENTFDKLLYAMIIYTWVVLVSGVLQVLVIKRLLLI</sequence>
<keyword evidence="1" id="KW-1133">Transmembrane helix</keyword>
<name>A0A9P6W5F6_MAUEX</name>
<evidence type="ECO:0000259" key="2">
    <source>
        <dbReference type="Pfam" id="PF01105"/>
    </source>
</evidence>
<feature type="transmembrane region" description="Helical" evidence="1">
    <location>
        <begin position="216"/>
        <end position="238"/>
    </location>
</feature>
<evidence type="ECO:0000256" key="1">
    <source>
        <dbReference type="SAM" id="Phobius"/>
    </source>
</evidence>
<dbReference type="EMBL" id="PUHR01000114">
    <property type="protein sequence ID" value="KAG0665125.1"/>
    <property type="molecule type" value="Genomic_DNA"/>
</dbReference>
<evidence type="ECO:0000313" key="4">
    <source>
        <dbReference type="Proteomes" id="UP000750334"/>
    </source>
</evidence>
<dbReference type="OrthoDB" id="4063755at2759"/>